<feature type="domain" description="Nudix hydrolase" evidence="1">
    <location>
        <begin position="16"/>
        <end position="219"/>
    </location>
</feature>
<dbReference type="SUPFAM" id="SSF55811">
    <property type="entry name" value="Nudix"/>
    <property type="match status" value="1"/>
</dbReference>
<dbReference type="PANTHER" id="PTHR23131">
    <property type="entry name" value="ENDORIBONUCLEASE LACTB2"/>
    <property type="match status" value="1"/>
</dbReference>
<dbReference type="InterPro" id="IPR050662">
    <property type="entry name" value="Sec-metab_biosynth-thioest"/>
</dbReference>
<dbReference type="InterPro" id="IPR041516">
    <property type="entry name" value="LACTB2_WH"/>
</dbReference>
<dbReference type="InterPro" id="IPR036866">
    <property type="entry name" value="RibonucZ/Hydroxyglut_hydro"/>
</dbReference>
<dbReference type="CDD" id="cd16278">
    <property type="entry name" value="metallo-hydrolase-like_MBL-fold"/>
    <property type="match status" value="1"/>
</dbReference>
<dbReference type="SMART" id="SM00849">
    <property type="entry name" value="Lactamase_B"/>
    <property type="match status" value="1"/>
</dbReference>
<dbReference type="RefSeq" id="WP_250198734.1">
    <property type="nucleotide sequence ID" value="NZ_CP097636.1"/>
</dbReference>
<dbReference type="PANTHER" id="PTHR23131:SF0">
    <property type="entry name" value="ENDORIBONUCLEASE LACTB2"/>
    <property type="match status" value="1"/>
</dbReference>
<dbReference type="Gene3D" id="3.90.79.10">
    <property type="entry name" value="Nucleoside Triphosphate Pyrophosphohydrolase"/>
    <property type="match status" value="1"/>
</dbReference>
<dbReference type="CDD" id="cd18870">
    <property type="entry name" value="NUDIX_AcylCoAdiphos_Nudt19"/>
    <property type="match status" value="1"/>
</dbReference>
<dbReference type="InterPro" id="IPR000086">
    <property type="entry name" value="NUDIX_hydrolase_dom"/>
</dbReference>
<dbReference type="SUPFAM" id="SSF56281">
    <property type="entry name" value="Metallo-hydrolase/oxidoreductase"/>
    <property type="match status" value="1"/>
</dbReference>
<dbReference type="InterPro" id="IPR001279">
    <property type="entry name" value="Metallo-B-lactamas"/>
</dbReference>
<organism evidence="2 3">
    <name type="scientific">Aquincola tertiaricarbonis</name>
    <dbReference type="NCBI Taxonomy" id="391953"/>
    <lineage>
        <taxon>Bacteria</taxon>
        <taxon>Pseudomonadati</taxon>
        <taxon>Pseudomonadota</taxon>
        <taxon>Betaproteobacteria</taxon>
        <taxon>Burkholderiales</taxon>
        <taxon>Sphaerotilaceae</taxon>
        <taxon>Aquincola</taxon>
    </lineage>
</organism>
<accession>A0ABY4SF36</accession>
<dbReference type="Pfam" id="PF00753">
    <property type="entry name" value="Lactamase_B"/>
    <property type="match status" value="1"/>
</dbReference>
<sequence>MYDSLNHLAADPVGRAPRSSATLVLVRESPAGPEVLLLRRAERGDHNSGAWVFPGGLVDEGDQASAGCCTGVSADEADARLGVERGGLAYYVAAVRECFEECGVLLARSADGTPVSAAQVAVLDAARGPLHRGETTLPALCAEHGLSLALDELAYYAHWRTPVGIPKRFDTRFFAALAPAGQRALHDAAETVEHRWLRPAEVLADPAGYKMLTPTLGTLKLIAAHPSAAAFLAWARQPREVPLTQPRLGSGSQGKRPVLPEEPAWAELGRLDPEGRGHASYDIQTDVAVRLSPHVIRVTAGNGSVMTGPGTNTYLVGGGPNNEWAVIDPGPALPAHVAAVLAAAPGRITQILVTHTHTDHSPACVALKQATQAPVLGRVAAHPMWQDDSFAPDRVLQGGERLAVDEGVTLQVFHTPGHASNHLCFLLEEEKTLFTGDHVMQLSTVVINPPDGDMRAYIASLRTLATTLELDWLAPGHGFLMPRPRQAMEAIVAHRLKREAKVVDALRRLGPATVDTLLTSVYDDVPPRLHPVALRSLNAHLFKLRDDAAAVERDALWALAGLSAPAEAPAAR</sequence>
<evidence type="ECO:0000313" key="2">
    <source>
        <dbReference type="EMBL" id="URI10527.1"/>
    </source>
</evidence>
<evidence type="ECO:0000259" key="1">
    <source>
        <dbReference type="PROSITE" id="PS51462"/>
    </source>
</evidence>
<dbReference type="PROSITE" id="PS51462">
    <property type="entry name" value="NUDIX"/>
    <property type="match status" value="1"/>
</dbReference>
<dbReference type="Proteomes" id="UP001056201">
    <property type="component" value="Chromosome 2"/>
</dbReference>
<evidence type="ECO:0000313" key="3">
    <source>
        <dbReference type="Proteomes" id="UP001056201"/>
    </source>
</evidence>
<dbReference type="Gene3D" id="3.60.15.10">
    <property type="entry name" value="Ribonuclease Z/Hydroxyacylglutathione hydrolase-like"/>
    <property type="match status" value="1"/>
</dbReference>
<gene>
    <name evidence="2" type="ORF">MW290_16105</name>
</gene>
<dbReference type="Pfam" id="PF17778">
    <property type="entry name" value="WHD_BLACT"/>
    <property type="match status" value="1"/>
</dbReference>
<dbReference type="InterPro" id="IPR015797">
    <property type="entry name" value="NUDIX_hydrolase-like_dom_sf"/>
</dbReference>
<dbReference type="EMBL" id="CP097636">
    <property type="protein sequence ID" value="URI10527.1"/>
    <property type="molecule type" value="Genomic_DNA"/>
</dbReference>
<proteinExistence type="predicted"/>
<reference evidence="2" key="1">
    <citation type="submission" date="2022-05" db="EMBL/GenBank/DDBJ databases">
        <title>An RpoN-dependent PEP-CTERM gene is involved in floc formation of an Aquincola tertiaricarbonis strain.</title>
        <authorList>
            <person name="Qiu D."/>
            <person name="Xia M."/>
        </authorList>
    </citation>
    <scope>NUCLEOTIDE SEQUENCE</scope>
    <source>
        <strain evidence="2">RN12</strain>
    </source>
</reference>
<protein>
    <submittedName>
        <fullName evidence="2">MBL fold metallo-hydrolase</fullName>
    </submittedName>
</protein>
<dbReference type="InterPro" id="IPR036388">
    <property type="entry name" value="WH-like_DNA-bd_sf"/>
</dbReference>
<keyword evidence="3" id="KW-1185">Reference proteome</keyword>
<name>A0ABY4SF36_AQUTE</name>
<dbReference type="Gene3D" id="1.10.10.10">
    <property type="entry name" value="Winged helix-like DNA-binding domain superfamily/Winged helix DNA-binding domain"/>
    <property type="match status" value="1"/>
</dbReference>